<dbReference type="Proteomes" id="UP000774000">
    <property type="component" value="Unassembled WGS sequence"/>
</dbReference>
<proteinExistence type="predicted"/>
<dbReference type="GO" id="GO:0005886">
    <property type="term" value="C:plasma membrane"/>
    <property type="evidence" value="ECO:0007669"/>
    <property type="project" value="UniProtKB-SubCell"/>
</dbReference>
<dbReference type="InterPro" id="IPR025966">
    <property type="entry name" value="OppC_N"/>
</dbReference>
<evidence type="ECO:0000313" key="3">
    <source>
        <dbReference type="EMBL" id="MBM7556358.1"/>
    </source>
</evidence>
<keyword evidence="1" id="KW-1133">Transmembrane helix</keyword>
<reference evidence="3" key="1">
    <citation type="submission" date="2021-01" db="EMBL/GenBank/DDBJ databases">
        <title>Genomic Encyclopedia of Type Strains, Phase IV (KMG-IV): sequencing the most valuable type-strain genomes for metagenomic binning, comparative biology and taxonomic classification.</title>
        <authorList>
            <person name="Goeker M."/>
        </authorList>
    </citation>
    <scope>NUCLEOTIDE SEQUENCE</scope>
    <source>
        <strain evidence="3">DSM 23230</strain>
    </source>
</reference>
<gene>
    <name evidence="3" type="ORF">JOC47_001201</name>
</gene>
<accession>A0A939BP63</accession>
<feature type="transmembrane region" description="Helical" evidence="1">
    <location>
        <begin position="34"/>
        <end position="55"/>
    </location>
</feature>
<keyword evidence="1" id="KW-0472">Membrane</keyword>
<comment type="caution">
    <text evidence="3">The sequence shown here is derived from an EMBL/GenBank/DDBJ whole genome shotgun (WGS) entry which is preliminary data.</text>
</comment>
<evidence type="ECO:0000256" key="1">
    <source>
        <dbReference type="SAM" id="Phobius"/>
    </source>
</evidence>
<keyword evidence="1" id="KW-0812">Transmembrane</keyword>
<feature type="domain" description="Oligopeptide transport permease C-like N-terminal" evidence="2">
    <location>
        <begin position="22"/>
        <end position="72"/>
    </location>
</feature>
<dbReference type="AlphaFoldDB" id="A0A939BP63"/>
<keyword evidence="4" id="KW-1185">Reference proteome</keyword>
<evidence type="ECO:0000313" key="4">
    <source>
        <dbReference type="Proteomes" id="UP000774000"/>
    </source>
</evidence>
<sequence>MEDSSRVGKEDLAALADQESSLQVFWCYFKRHKIALISGIIIISLYLLVIFAGFLGPYGPTETFKQHFFHAPSKIHLFDDGGLTWPYVYETKKVGWGEFKEIKTE</sequence>
<dbReference type="Pfam" id="PF12911">
    <property type="entry name" value="OppC_N"/>
    <property type="match status" value="1"/>
</dbReference>
<organism evidence="3 4">
    <name type="scientific">Halanaerobacter jeridensis</name>
    <dbReference type="NCBI Taxonomy" id="706427"/>
    <lineage>
        <taxon>Bacteria</taxon>
        <taxon>Bacillati</taxon>
        <taxon>Bacillota</taxon>
        <taxon>Clostridia</taxon>
        <taxon>Halanaerobiales</taxon>
        <taxon>Halobacteroidaceae</taxon>
        <taxon>Halanaerobacter</taxon>
    </lineage>
</organism>
<dbReference type="RefSeq" id="WP_338035327.1">
    <property type="nucleotide sequence ID" value="NZ_JAFBDQ010000005.1"/>
</dbReference>
<dbReference type="EMBL" id="JAFBDQ010000005">
    <property type="protein sequence ID" value="MBM7556358.1"/>
    <property type="molecule type" value="Genomic_DNA"/>
</dbReference>
<name>A0A939BP63_9FIRM</name>
<evidence type="ECO:0000259" key="2">
    <source>
        <dbReference type="Pfam" id="PF12911"/>
    </source>
</evidence>
<protein>
    <submittedName>
        <fullName evidence="3">ABC-type antimicrobial peptide transport system permease subunit</fullName>
    </submittedName>
</protein>